<sequence>MTSHIVAALQIGSAPEGTEATIKKILSYEQQIIDARAQLVVLPEATIGGYPIGSNFGSYVGYRTQAGREEFAEYFKQAIYVGAGPECKEIRALEGLAKRTKATFVVGCVERGNSTLYCTVAYIDPERGYVGKHRKVQPTASERLIWGQGDGSTLTVMDSNVGKLGGAICWENTLPLLRHAMYTKGVEVWCAPTVEDMPMWEVIMRNIAFEGRLFVVSAVQYVASTSERSVEPMPGWPSEEQPCIGGGSIIVDPFGKVLAGPLRGGEGLLTAEIDLDLIPQARYDLDVVGHYSRGDIFQLTVNEKSTDVQFTK</sequence>
<dbReference type="InterPro" id="IPR036526">
    <property type="entry name" value="C-N_Hydrolase_sf"/>
</dbReference>
<feature type="domain" description="CN hydrolase" evidence="2">
    <location>
        <begin position="4"/>
        <end position="275"/>
    </location>
</feature>
<name>A0AAV5SAZ3_MAUHU</name>
<dbReference type="InterPro" id="IPR000132">
    <property type="entry name" value="Nitrilase/CN_hydratase_CS"/>
</dbReference>
<comment type="caution">
    <text evidence="3">The sequence shown here is derived from an EMBL/GenBank/DDBJ whole genome shotgun (WGS) entry which is preliminary data.</text>
</comment>
<evidence type="ECO:0000313" key="4">
    <source>
        <dbReference type="Proteomes" id="UP001377567"/>
    </source>
</evidence>
<dbReference type="GO" id="GO:0000257">
    <property type="term" value="F:nitrilase activity"/>
    <property type="evidence" value="ECO:0007669"/>
    <property type="project" value="UniProtKB-ARBA"/>
</dbReference>
<evidence type="ECO:0000259" key="2">
    <source>
        <dbReference type="PROSITE" id="PS50263"/>
    </source>
</evidence>
<proteinExistence type="inferred from homology"/>
<dbReference type="GO" id="GO:0016836">
    <property type="term" value="F:hydro-lyase activity"/>
    <property type="evidence" value="ECO:0007669"/>
    <property type="project" value="UniProtKB-ARBA"/>
</dbReference>
<keyword evidence="4" id="KW-1185">Reference proteome</keyword>
<comment type="similarity">
    <text evidence="1">Belongs to the carbon-nitrogen hydrolase superfamily. Nitrilase family.</text>
</comment>
<dbReference type="Gene3D" id="3.60.110.10">
    <property type="entry name" value="Carbon-nitrogen hydrolase"/>
    <property type="match status" value="1"/>
</dbReference>
<dbReference type="Proteomes" id="UP001377567">
    <property type="component" value="Unassembled WGS sequence"/>
</dbReference>
<dbReference type="PROSITE" id="PS00921">
    <property type="entry name" value="NITRIL_CHT_2"/>
    <property type="match status" value="1"/>
</dbReference>
<evidence type="ECO:0000313" key="3">
    <source>
        <dbReference type="EMBL" id="GMM59216.1"/>
    </source>
</evidence>
<organism evidence="3 4">
    <name type="scientific">Maudiozyma humilis</name>
    <name type="common">Sour dough yeast</name>
    <name type="synonym">Kazachstania humilis</name>
    <dbReference type="NCBI Taxonomy" id="51915"/>
    <lineage>
        <taxon>Eukaryota</taxon>
        <taxon>Fungi</taxon>
        <taxon>Dikarya</taxon>
        <taxon>Ascomycota</taxon>
        <taxon>Saccharomycotina</taxon>
        <taxon>Saccharomycetes</taxon>
        <taxon>Saccharomycetales</taxon>
        <taxon>Saccharomycetaceae</taxon>
        <taxon>Maudiozyma</taxon>
    </lineage>
</organism>
<dbReference type="AlphaFoldDB" id="A0AAV5SAZ3"/>
<dbReference type="CDD" id="cd07564">
    <property type="entry name" value="nitrilases_CHs"/>
    <property type="match status" value="1"/>
</dbReference>
<dbReference type="EMBL" id="BTGD01000027">
    <property type="protein sequence ID" value="GMM59216.1"/>
    <property type="molecule type" value="Genomic_DNA"/>
</dbReference>
<dbReference type="InterPro" id="IPR003010">
    <property type="entry name" value="C-N_Hydrolase"/>
</dbReference>
<gene>
    <name evidence="3" type="ORF">DAKH74_058330</name>
</gene>
<evidence type="ECO:0000256" key="1">
    <source>
        <dbReference type="ARBA" id="ARBA00008129"/>
    </source>
</evidence>
<accession>A0AAV5SAZ3</accession>
<dbReference type="PROSITE" id="PS50263">
    <property type="entry name" value="CN_HYDROLASE"/>
    <property type="match status" value="1"/>
</dbReference>
<dbReference type="PANTHER" id="PTHR46044:SF1">
    <property type="entry name" value="CN HYDROLASE DOMAIN-CONTAINING PROTEIN"/>
    <property type="match status" value="1"/>
</dbReference>
<reference evidence="3 4" key="1">
    <citation type="journal article" date="2023" name="Elife">
        <title>Identification of key yeast species and microbe-microbe interactions impacting larval growth of Drosophila in the wild.</title>
        <authorList>
            <person name="Mure A."/>
            <person name="Sugiura Y."/>
            <person name="Maeda R."/>
            <person name="Honda K."/>
            <person name="Sakurai N."/>
            <person name="Takahashi Y."/>
            <person name="Watada M."/>
            <person name="Katoh T."/>
            <person name="Gotoh A."/>
            <person name="Gotoh Y."/>
            <person name="Taniguchi I."/>
            <person name="Nakamura K."/>
            <person name="Hayashi T."/>
            <person name="Katayama T."/>
            <person name="Uemura T."/>
            <person name="Hattori Y."/>
        </authorList>
    </citation>
    <scope>NUCLEOTIDE SEQUENCE [LARGE SCALE GENOMIC DNA]</scope>
    <source>
        <strain evidence="3 4">KH-74</strain>
    </source>
</reference>
<protein>
    <submittedName>
        <fullName evidence="3">Nit1 protein</fullName>
    </submittedName>
</protein>
<dbReference type="SUPFAM" id="SSF56317">
    <property type="entry name" value="Carbon-nitrogen hydrolase"/>
    <property type="match status" value="1"/>
</dbReference>
<dbReference type="InterPro" id="IPR044149">
    <property type="entry name" value="Nitrilases_CHs"/>
</dbReference>
<dbReference type="Pfam" id="PF00795">
    <property type="entry name" value="CN_hydrolase"/>
    <property type="match status" value="1"/>
</dbReference>
<dbReference type="PANTHER" id="PTHR46044">
    <property type="entry name" value="NITRILASE"/>
    <property type="match status" value="1"/>
</dbReference>